<dbReference type="GO" id="GO:0032790">
    <property type="term" value="P:ribosome disassembly"/>
    <property type="evidence" value="ECO:0007669"/>
    <property type="project" value="TreeGrafter"/>
</dbReference>
<dbReference type="GO" id="GO:0043022">
    <property type="term" value="F:ribosome binding"/>
    <property type="evidence" value="ECO:0007669"/>
    <property type="project" value="TreeGrafter"/>
</dbReference>
<dbReference type="SUPFAM" id="SSF54364">
    <property type="entry name" value="Translation initiation factor IF3, N-terminal domain"/>
    <property type="match status" value="1"/>
</dbReference>
<evidence type="ECO:0000256" key="4">
    <source>
        <dbReference type="HAMAP-Rule" id="MF_00080"/>
    </source>
</evidence>
<evidence type="ECO:0000313" key="9">
    <source>
        <dbReference type="Proteomes" id="UP000221024"/>
    </source>
</evidence>
<protein>
    <recommendedName>
        <fullName evidence="4 5">Translation initiation factor IF-3</fullName>
    </recommendedName>
</protein>
<evidence type="ECO:0000256" key="1">
    <source>
        <dbReference type="ARBA" id="ARBA00005439"/>
    </source>
</evidence>
<dbReference type="Pfam" id="PF05198">
    <property type="entry name" value="IF3_N"/>
    <property type="match status" value="1"/>
</dbReference>
<keyword evidence="2 4" id="KW-0396">Initiation factor</keyword>
<dbReference type="Gene3D" id="3.10.20.80">
    <property type="entry name" value="Translation initiation factor 3 (IF-3), N-terminal domain"/>
    <property type="match status" value="1"/>
</dbReference>
<comment type="function">
    <text evidence="4">IF-3 binds to the 30S ribosomal subunit and shifts the equilibrium between 70S ribosomes and their 50S and 30S subunits in favor of the free subunits, thus enhancing the availability of 30S subunits on which protein synthesis initiation begins.</text>
</comment>
<dbReference type="RefSeq" id="WP_098061378.1">
    <property type="nucleotide sequence ID" value="NZ_PDEP01000003.1"/>
</dbReference>
<dbReference type="InterPro" id="IPR019815">
    <property type="entry name" value="Translation_initiation_fac_3_C"/>
</dbReference>
<comment type="subunit">
    <text evidence="4">Monomer.</text>
</comment>
<keyword evidence="3 4" id="KW-0648">Protein biosynthesis</keyword>
<dbReference type="PANTHER" id="PTHR10938:SF0">
    <property type="entry name" value="TRANSLATION INITIATION FACTOR IF-3, MITOCHONDRIAL"/>
    <property type="match status" value="1"/>
</dbReference>
<dbReference type="PANTHER" id="PTHR10938">
    <property type="entry name" value="TRANSLATION INITIATION FACTOR IF-3"/>
    <property type="match status" value="1"/>
</dbReference>
<dbReference type="EMBL" id="PDEP01000003">
    <property type="protein sequence ID" value="PEN08339.1"/>
    <property type="molecule type" value="Genomic_DNA"/>
</dbReference>
<feature type="domain" description="Translation initiation factor 3 C-terminal" evidence="6">
    <location>
        <begin position="84"/>
        <end position="169"/>
    </location>
</feature>
<feature type="domain" description="Translation initiation factor 3 N-terminal" evidence="7">
    <location>
        <begin position="9"/>
        <end position="76"/>
    </location>
</feature>
<dbReference type="GO" id="GO:0003743">
    <property type="term" value="F:translation initiation factor activity"/>
    <property type="evidence" value="ECO:0007669"/>
    <property type="project" value="UniProtKB-UniRule"/>
</dbReference>
<dbReference type="InterPro" id="IPR036788">
    <property type="entry name" value="T_IF-3_C_sf"/>
</dbReference>
<dbReference type="InterPro" id="IPR001288">
    <property type="entry name" value="Translation_initiation_fac_3"/>
</dbReference>
<dbReference type="FunFam" id="3.30.110.10:FF:000001">
    <property type="entry name" value="Translation initiation factor IF-3"/>
    <property type="match status" value="1"/>
</dbReference>
<evidence type="ECO:0000256" key="2">
    <source>
        <dbReference type="ARBA" id="ARBA00022540"/>
    </source>
</evidence>
<dbReference type="InterPro" id="IPR036787">
    <property type="entry name" value="T_IF-3_N_sf"/>
</dbReference>
<sequence length="173" mass="20702">MAKADKVRVNREIRSDTVRVVQPDGEHNVVDLDTALERAREHELDLVEIAPEADPPVCKIIDYGKYRYKQQKQEKRQRKRSKSMQMKELRFRPRTDDHDYEFKKNHARDFLENGNKVKAYVQFRGRDIIYKDQGMDLLRRLIEDLQDLARIDQAPQMENRRMTTILAPHKKKK</sequence>
<dbReference type="HAMAP" id="MF_00080">
    <property type="entry name" value="IF_3"/>
    <property type="match status" value="1"/>
</dbReference>
<proteinExistence type="inferred from homology"/>
<dbReference type="NCBIfam" id="TIGR00168">
    <property type="entry name" value="infC"/>
    <property type="match status" value="1"/>
</dbReference>
<evidence type="ECO:0000259" key="6">
    <source>
        <dbReference type="Pfam" id="PF00707"/>
    </source>
</evidence>
<dbReference type="InterPro" id="IPR019814">
    <property type="entry name" value="Translation_initiation_fac_3_N"/>
</dbReference>
<name>A0A2H3NR27_9BACT</name>
<keyword evidence="4" id="KW-0963">Cytoplasm</keyword>
<comment type="caution">
    <text evidence="8">The sequence shown here is derived from an EMBL/GenBank/DDBJ whole genome shotgun (WGS) entry which is preliminary data.</text>
</comment>
<gene>
    <name evidence="4" type="primary">infC</name>
    <name evidence="8" type="ORF">CRI93_04285</name>
</gene>
<dbReference type="SUPFAM" id="SSF55200">
    <property type="entry name" value="Translation initiation factor IF3, C-terminal domain"/>
    <property type="match status" value="1"/>
</dbReference>
<accession>A0A2H3NR27</accession>
<reference evidence="8 9" key="1">
    <citation type="submission" date="2017-10" db="EMBL/GenBank/DDBJ databases">
        <title>Draft genome of Longimonas halophila.</title>
        <authorList>
            <person name="Goh K.M."/>
            <person name="Shamsir M.S."/>
            <person name="Lim S.W."/>
        </authorList>
    </citation>
    <scope>NUCLEOTIDE SEQUENCE [LARGE SCALE GENOMIC DNA]</scope>
    <source>
        <strain evidence="8 9">KCTC 42399</strain>
    </source>
</reference>
<dbReference type="OrthoDB" id="9806014at2"/>
<dbReference type="Gene3D" id="3.30.110.10">
    <property type="entry name" value="Translation initiation factor 3 (IF-3), C-terminal domain"/>
    <property type="match status" value="1"/>
</dbReference>
<comment type="subcellular location">
    <subcellularLocation>
        <location evidence="4">Cytoplasm</location>
    </subcellularLocation>
</comment>
<evidence type="ECO:0000259" key="7">
    <source>
        <dbReference type="Pfam" id="PF05198"/>
    </source>
</evidence>
<dbReference type="Proteomes" id="UP000221024">
    <property type="component" value="Unassembled WGS sequence"/>
</dbReference>
<evidence type="ECO:0000256" key="5">
    <source>
        <dbReference type="NCBIfam" id="TIGR00168"/>
    </source>
</evidence>
<organism evidence="8 9">
    <name type="scientific">Longimonas halophila</name>
    <dbReference type="NCBI Taxonomy" id="1469170"/>
    <lineage>
        <taxon>Bacteria</taxon>
        <taxon>Pseudomonadati</taxon>
        <taxon>Rhodothermota</taxon>
        <taxon>Rhodothermia</taxon>
        <taxon>Rhodothermales</taxon>
        <taxon>Salisaetaceae</taxon>
        <taxon>Longimonas</taxon>
    </lineage>
</organism>
<evidence type="ECO:0000313" key="8">
    <source>
        <dbReference type="EMBL" id="PEN08339.1"/>
    </source>
</evidence>
<evidence type="ECO:0000256" key="3">
    <source>
        <dbReference type="ARBA" id="ARBA00022917"/>
    </source>
</evidence>
<dbReference type="GO" id="GO:0016020">
    <property type="term" value="C:membrane"/>
    <property type="evidence" value="ECO:0007669"/>
    <property type="project" value="TreeGrafter"/>
</dbReference>
<comment type="similarity">
    <text evidence="1 4">Belongs to the IF-3 family.</text>
</comment>
<dbReference type="GO" id="GO:0005829">
    <property type="term" value="C:cytosol"/>
    <property type="evidence" value="ECO:0007669"/>
    <property type="project" value="TreeGrafter"/>
</dbReference>
<keyword evidence="9" id="KW-1185">Reference proteome</keyword>
<dbReference type="Pfam" id="PF00707">
    <property type="entry name" value="IF3_C"/>
    <property type="match status" value="1"/>
</dbReference>
<dbReference type="AlphaFoldDB" id="A0A2H3NR27"/>